<sequence length="123" mass="14156">MNMGTYSIKNYPEVIKGEHLDDDVQKCNIKLRSIPPHRTCTSVLSTVAISLMLTAQTPSTYVIDPFPEFNVIEEWQLLRQRPAKTPLGERLMRIRERIIKSGVPLLDWDGIEHEVVERRGEKA</sequence>
<comment type="caution">
    <text evidence="1">The sequence shown here is derived from an EMBL/GenBank/DDBJ whole genome shotgun (WGS) entry which is preliminary data.</text>
</comment>
<dbReference type="Proteomes" id="UP000032309">
    <property type="component" value="Unassembled WGS sequence"/>
</dbReference>
<evidence type="ECO:0000313" key="1">
    <source>
        <dbReference type="EMBL" id="GAN32582.1"/>
    </source>
</evidence>
<name>A0ABQ0JVE1_9BACT</name>
<keyword evidence="2" id="KW-1185">Reference proteome</keyword>
<gene>
    <name evidence="1" type="ORF">BROSI_A1097</name>
</gene>
<organism evidence="1 2">
    <name type="scientific">Candidatus Brocadia sinica JPN1</name>
    <dbReference type="NCBI Taxonomy" id="1197129"/>
    <lineage>
        <taxon>Bacteria</taxon>
        <taxon>Pseudomonadati</taxon>
        <taxon>Planctomycetota</taxon>
        <taxon>Candidatus Brocadiia</taxon>
        <taxon>Candidatus Brocadiales</taxon>
        <taxon>Candidatus Brocadiaceae</taxon>
        <taxon>Candidatus Brocadia</taxon>
    </lineage>
</organism>
<dbReference type="EMBL" id="BAFN01000001">
    <property type="protein sequence ID" value="GAN32582.1"/>
    <property type="molecule type" value="Genomic_DNA"/>
</dbReference>
<proteinExistence type="predicted"/>
<evidence type="ECO:0000313" key="2">
    <source>
        <dbReference type="Proteomes" id="UP000032309"/>
    </source>
</evidence>
<protein>
    <submittedName>
        <fullName evidence="1">Uncharacterized protein</fullName>
    </submittedName>
</protein>
<reference evidence="2" key="1">
    <citation type="journal article" date="2015" name="Genome Announc.">
        <title>Draft Genome Sequence of an Anaerobic Ammonium-Oxidizing Bacterium, "Candidatus Brocadia sinica".</title>
        <authorList>
            <person name="Oshiki M."/>
            <person name="Shinyako-Hata K."/>
            <person name="Satoh H."/>
            <person name="Okabe S."/>
        </authorList>
    </citation>
    <scope>NUCLEOTIDE SEQUENCE [LARGE SCALE GENOMIC DNA]</scope>
    <source>
        <strain evidence="2">JPN1</strain>
    </source>
</reference>
<accession>A0ABQ0JVE1</accession>